<keyword evidence="2" id="KW-1185">Reference proteome</keyword>
<protein>
    <submittedName>
        <fullName evidence="1">Uncharacterized protein</fullName>
    </submittedName>
</protein>
<proteinExistence type="predicted"/>
<dbReference type="EMBL" id="LGRX02003757">
    <property type="protein sequence ID" value="KAK3281663.1"/>
    <property type="molecule type" value="Genomic_DNA"/>
</dbReference>
<evidence type="ECO:0000313" key="1">
    <source>
        <dbReference type="EMBL" id="KAK3281663.1"/>
    </source>
</evidence>
<organism evidence="1 2">
    <name type="scientific">Cymbomonas tetramitiformis</name>
    <dbReference type="NCBI Taxonomy" id="36881"/>
    <lineage>
        <taxon>Eukaryota</taxon>
        <taxon>Viridiplantae</taxon>
        <taxon>Chlorophyta</taxon>
        <taxon>Pyramimonadophyceae</taxon>
        <taxon>Pyramimonadales</taxon>
        <taxon>Pyramimonadaceae</taxon>
        <taxon>Cymbomonas</taxon>
    </lineage>
</organism>
<dbReference type="Proteomes" id="UP001190700">
    <property type="component" value="Unassembled WGS sequence"/>
</dbReference>
<accession>A0AAE0GPH9</accession>
<sequence length="104" mass="11592">MGRTGASPIWITHHAGLDGTDRCTRPMPNFILRRGQCRKDGNDRSGSEDDKPHFVDIVMVKGAEDVRDAPPGRLGTTQREDVDEIHLVEVAFTWDARALVRIPS</sequence>
<evidence type="ECO:0000313" key="2">
    <source>
        <dbReference type="Proteomes" id="UP001190700"/>
    </source>
</evidence>
<dbReference type="AlphaFoldDB" id="A0AAE0GPH9"/>
<gene>
    <name evidence="1" type="ORF">CYMTET_10553</name>
</gene>
<comment type="caution">
    <text evidence="1">The sequence shown here is derived from an EMBL/GenBank/DDBJ whole genome shotgun (WGS) entry which is preliminary data.</text>
</comment>
<name>A0AAE0GPH9_9CHLO</name>
<reference evidence="1 2" key="1">
    <citation type="journal article" date="2015" name="Genome Biol. Evol.">
        <title>Comparative Genomics of a Bacterivorous Green Alga Reveals Evolutionary Causalities and Consequences of Phago-Mixotrophic Mode of Nutrition.</title>
        <authorList>
            <person name="Burns J.A."/>
            <person name="Paasch A."/>
            <person name="Narechania A."/>
            <person name="Kim E."/>
        </authorList>
    </citation>
    <scope>NUCLEOTIDE SEQUENCE [LARGE SCALE GENOMIC DNA]</scope>
    <source>
        <strain evidence="1 2">PLY_AMNH</strain>
    </source>
</reference>